<dbReference type="OrthoDB" id="2428204at2759"/>
<organism evidence="2 3">
    <name type="scientific">Lunasporangiospora selenospora</name>
    <dbReference type="NCBI Taxonomy" id="979761"/>
    <lineage>
        <taxon>Eukaryota</taxon>
        <taxon>Fungi</taxon>
        <taxon>Fungi incertae sedis</taxon>
        <taxon>Mucoromycota</taxon>
        <taxon>Mortierellomycotina</taxon>
        <taxon>Mortierellomycetes</taxon>
        <taxon>Mortierellales</taxon>
        <taxon>Mortierellaceae</taxon>
        <taxon>Lunasporangiospora</taxon>
    </lineage>
</organism>
<evidence type="ECO:0000313" key="2">
    <source>
        <dbReference type="EMBL" id="KAF9585075.1"/>
    </source>
</evidence>
<reference evidence="2" key="1">
    <citation type="journal article" date="2020" name="Fungal Divers.">
        <title>Resolving the Mortierellaceae phylogeny through synthesis of multi-gene phylogenetics and phylogenomics.</title>
        <authorList>
            <person name="Vandepol N."/>
            <person name="Liber J."/>
            <person name="Desiro A."/>
            <person name="Na H."/>
            <person name="Kennedy M."/>
            <person name="Barry K."/>
            <person name="Grigoriev I.V."/>
            <person name="Miller A.N."/>
            <person name="O'Donnell K."/>
            <person name="Stajich J.E."/>
            <person name="Bonito G."/>
        </authorList>
    </citation>
    <scope>NUCLEOTIDE SEQUENCE</scope>
    <source>
        <strain evidence="2">KOD1015</strain>
    </source>
</reference>
<evidence type="ECO:0000313" key="3">
    <source>
        <dbReference type="Proteomes" id="UP000780801"/>
    </source>
</evidence>
<gene>
    <name evidence="2" type="ORF">BGW38_004008</name>
</gene>
<proteinExistence type="predicted"/>
<accession>A0A9P6G0C2</accession>
<name>A0A9P6G0C2_9FUNG</name>
<comment type="caution">
    <text evidence="2">The sequence shown here is derived from an EMBL/GenBank/DDBJ whole genome shotgun (WGS) entry which is preliminary data.</text>
</comment>
<feature type="non-terminal residue" evidence="2">
    <location>
        <position position="635"/>
    </location>
</feature>
<dbReference type="Proteomes" id="UP000780801">
    <property type="component" value="Unassembled WGS sequence"/>
</dbReference>
<evidence type="ECO:0000256" key="1">
    <source>
        <dbReference type="SAM" id="MobiDB-lite"/>
    </source>
</evidence>
<keyword evidence="3" id="KW-1185">Reference proteome</keyword>
<feature type="region of interest" description="Disordered" evidence="1">
    <location>
        <begin position="26"/>
        <end position="47"/>
    </location>
</feature>
<dbReference type="EMBL" id="JAABOA010000260">
    <property type="protein sequence ID" value="KAF9585075.1"/>
    <property type="molecule type" value="Genomic_DNA"/>
</dbReference>
<feature type="compositionally biased region" description="Polar residues" evidence="1">
    <location>
        <begin position="157"/>
        <end position="170"/>
    </location>
</feature>
<feature type="region of interest" description="Disordered" evidence="1">
    <location>
        <begin position="157"/>
        <end position="176"/>
    </location>
</feature>
<sequence>MLRELVLGNKILELRTKTPSYFEAQPSGLVEPTKAPSRDTGSILRGPSSPIDQLRFFNFMFRSTDDQFITKFQKGSIYLSVILFSSDNKILLSPNGVPPTVLVSTMDLANYYNFDTESADFGWMFKTTLDWASEYASSSDLSSRGTQFTGSDWSAIDGSSSNISPPTSVGTSSDLSRTTSLRQSFRYIDRRKKYRREKRLRQEYVAAVEQLQQRLGIAPIDLIYDKVVDLPQVGAKNIFAIQYIKDCDKEYVERDLLGQSIFRWRPMETISNSIYTRKEEIWPSLTSYYDSVKVTRPSSGLYIGLYYTESTMAGLHILVPSRCRTFVPMIKLRDNPDTSEEEWRWIQSTTTMDANQLAKSCSVSKDDPMHHLKVEFAHAAATLSRQTQLKWCHSDMYTLDTMRVDVPADSRGQSPKTASTLFPVSPRLKPESLAAMDMDPIWKEQSLRDTTYHPLRKSMQSLSNEIEDLEKGMINTRDISIRNQPSIMGQLLTNGDRACIYQPSTYPPVPDTETEPTESAVTILGSDMVNSLMIDELGIKSEGQTAHGRPHYRQHPRLRASFIGDDTINKSISSLRSASNLFLDVFNQSESQLSTVLSLASTLSPYKSDPNVVVRASTSTPSLVLPDIEPPVRPP</sequence>
<protein>
    <submittedName>
        <fullName evidence="2">Uncharacterized protein</fullName>
    </submittedName>
</protein>
<dbReference type="AlphaFoldDB" id="A0A9P6G0C2"/>